<dbReference type="GeneID" id="130459171"/>
<organism evidence="1 2">
    <name type="scientific">Spinacia oleracea</name>
    <name type="common">Spinach</name>
    <dbReference type="NCBI Taxonomy" id="3562"/>
    <lineage>
        <taxon>Eukaryota</taxon>
        <taxon>Viridiplantae</taxon>
        <taxon>Streptophyta</taxon>
        <taxon>Embryophyta</taxon>
        <taxon>Tracheophyta</taxon>
        <taxon>Spermatophyta</taxon>
        <taxon>Magnoliopsida</taxon>
        <taxon>eudicotyledons</taxon>
        <taxon>Gunneridae</taxon>
        <taxon>Pentapetalae</taxon>
        <taxon>Caryophyllales</taxon>
        <taxon>Chenopodiaceae</taxon>
        <taxon>Chenopodioideae</taxon>
        <taxon>Anserineae</taxon>
        <taxon>Spinacia</taxon>
    </lineage>
</organism>
<accession>A0ABM3QG47</accession>
<evidence type="ECO:0000313" key="1">
    <source>
        <dbReference type="Proteomes" id="UP000813463"/>
    </source>
</evidence>
<evidence type="ECO:0000313" key="2">
    <source>
        <dbReference type="RefSeq" id="XP_056682334.1"/>
    </source>
</evidence>
<evidence type="ECO:0008006" key="3">
    <source>
        <dbReference type="Google" id="ProtNLM"/>
    </source>
</evidence>
<name>A0ABM3QG47_SPIOL</name>
<reference evidence="2" key="2">
    <citation type="submission" date="2025-08" db="UniProtKB">
        <authorList>
            <consortium name="RefSeq"/>
        </authorList>
    </citation>
    <scope>IDENTIFICATION</scope>
    <source>
        <tissue evidence="2">Leaf</tissue>
    </source>
</reference>
<protein>
    <recommendedName>
        <fullName evidence="3">DUF1985 domain-containing protein</fullName>
    </recommendedName>
</protein>
<gene>
    <name evidence="2" type="primary">LOC130459171</name>
</gene>
<keyword evidence="1" id="KW-1185">Reference proteome</keyword>
<sequence>MCKWIIDRFDPDSSTLAINNVETVVAPKHVEYLLGFQDVGFDILEKELPGQWDEEFISFATKTSADLSTDVRRLEHTDKLFKQAFTMFFIAKFSPPYKRSRESVLHLIAHPHNVGPWNWAKFILENTLAAVAGFNAADRKTELGGYPLLLMIMQYTEERKAVITKKVTMGHDTKIEFLFVLVKGRCEGLRNSLN</sequence>
<proteinExistence type="predicted"/>
<reference evidence="1" key="1">
    <citation type="journal article" date="2021" name="Nat. Commun.">
        <title>Genomic analyses provide insights into spinach domestication and the genetic basis of agronomic traits.</title>
        <authorList>
            <person name="Cai X."/>
            <person name="Sun X."/>
            <person name="Xu C."/>
            <person name="Sun H."/>
            <person name="Wang X."/>
            <person name="Ge C."/>
            <person name="Zhang Z."/>
            <person name="Wang Q."/>
            <person name="Fei Z."/>
            <person name="Jiao C."/>
            <person name="Wang Q."/>
        </authorList>
    </citation>
    <scope>NUCLEOTIDE SEQUENCE [LARGE SCALE GENOMIC DNA]</scope>
    <source>
        <strain evidence="1">cv. Varoflay</strain>
    </source>
</reference>
<dbReference type="RefSeq" id="XP_056682334.1">
    <property type="nucleotide sequence ID" value="XM_056826356.1"/>
</dbReference>
<dbReference type="Proteomes" id="UP000813463">
    <property type="component" value="Chromosome 4"/>
</dbReference>